<accession>A0A699XB41</accession>
<dbReference type="GO" id="GO:0000049">
    <property type="term" value="F:tRNA binding"/>
    <property type="evidence" value="ECO:0007669"/>
    <property type="project" value="TreeGrafter"/>
</dbReference>
<dbReference type="InterPro" id="IPR010280">
    <property type="entry name" value="U5_MeTrfase_fam"/>
</dbReference>
<dbReference type="GO" id="GO:0008033">
    <property type="term" value="P:tRNA processing"/>
    <property type="evidence" value="ECO:0007669"/>
    <property type="project" value="UniProtKB-KW"/>
</dbReference>
<reference evidence="5" key="1">
    <citation type="journal article" date="2019" name="Sci. Rep.">
        <title>Draft genome of Tanacetum cinerariifolium, the natural source of mosquito coil.</title>
        <authorList>
            <person name="Yamashiro T."/>
            <person name="Shiraishi A."/>
            <person name="Satake H."/>
            <person name="Nakayama K."/>
        </authorList>
    </citation>
    <scope>NUCLEOTIDE SEQUENCE</scope>
</reference>
<dbReference type="EMBL" id="BKCJ011798904">
    <property type="protein sequence ID" value="GFD53824.1"/>
    <property type="molecule type" value="Genomic_DNA"/>
</dbReference>
<keyword evidence="1 5" id="KW-0489">Methyltransferase</keyword>
<dbReference type="GO" id="GO:0030697">
    <property type="term" value="F:tRNA (uracil(54)-C5)-methyltransferase activity, S-adenosyl methionine-dependent"/>
    <property type="evidence" value="ECO:0007669"/>
    <property type="project" value="InterPro"/>
</dbReference>
<dbReference type="AlphaFoldDB" id="A0A699XB41"/>
<dbReference type="Pfam" id="PF05958">
    <property type="entry name" value="tRNA_U5-meth_tr"/>
    <property type="match status" value="1"/>
</dbReference>
<dbReference type="Gene3D" id="2.40.50.1070">
    <property type="match status" value="1"/>
</dbReference>
<evidence type="ECO:0000256" key="2">
    <source>
        <dbReference type="ARBA" id="ARBA00022679"/>
    </source>
</evidence>
<sequence>MITLCYHRPLDDAWQREAEQLAADLKVSVIGRSKGQRLVIGRDYVTEELEVAGRTFRYRQPEGAFTQP</sequence>
<evidence type="ECO:0000256" key="1">
    <source>
        <dbReference type="ARBA" id="ARBA00022603"/>
    </source>
</evidence>
<dbReference type="PANTHER" id="PTHR47790:SF2">
    <property type="entry name" value="TRNA_TMRNA (URACIL-C(5))-METHYLTRANSFERASE"/>
    <property type="match status" value="1"/>
</dbReference>
<name>A0A699XB41_TANCI</name>
<dbReference type="PANTHER" id="PTHR47790">
    <property type="entry name" value="TRNA/TMRNA (URACIL-C(5))-METHYLTRANSFERASE"/>
    <property type="match status" value="1"/>
</dbReference>
<dbReference type="InterPro" id="IPR011869">
    <property type="entry name" value="TrmA_MeTrfase"/>
</dbReference>
<dbReference type="GO" id="GO:0032259">
    <property type="term" value="P:methylation"/>
    <property type="evidence" value="ECO:0007669"/>
    <property type="project" value="UniProtKB-KW"/>
</dbReference>
<organism evidence="5">
    <name type="scientific">Tanacetum cinerariifolium</name>
    <name type="common">Dalmatian daisy</name>
    <name type="synonym">Chrysanthemum cinerariifolium</name>
    <dbReference type="NCBI Taxonomy" id="118510"/>
    <lineage>
        <taxon>Eukaryota</taxon>
        <taxon>Viridiplantae</taxon>
        <taxon>Streptophyta</taxon>
        <taxon>Embryophyta</taxon>
        <taxon>Tracheophyta</taxon>
        <taxon>Spermatophyta</taxon>
        <taxon>Magnoliopsida</taxon>
        <taxon>eudicotyledons</taxon>
        <taxon>Gunneridae</taxon>
        <taxon>Pentapetalae</taxon>
        <taxon>asterids</taxon>
        <taxon>campanulids</taxon>
        <taxon>Asterales</taxon>
        <taxon>Asteraceae</taxon>
        <taxon>Asteroideae</taxon>
        <taxon>Anthemideae</taxon>
        <taxon>Anthemidinae</taxon>
        <taxon>Tanacetum</taxon>
    </lineage>
</organism>
<feature type="non-terminal residue" evidence="5">
    <location>
        <position position="68"/>
    </location>
</feature>
<keyword evidence="4" id="KW-0819">tRNA processing</keyword>
<protein>
    <submittedName>
        <fullName evidence="5">tRNA (Uracil-5-)-methyltransferase</fullName>
    </submittedName>
</protein>
<gene>
    <name evidence="5" type="ORF">Tci_925793</name>
</gene>
<dbReference type="GO" id="GO:0019843">
    <property type="term" value="F:rRNA binding"/>
    <property type="evidence" value="ECO:0007669"/>
    <property type="project" value="TreeGrafter"/>
</dbReference>
<dbReference type="GO" id="GO:0005829">
    <property type="term" value="C:cytosol"/>
    <property type="evidence" value="ECO:0007669"/>
    <property type="project" value="TreeGrafter"/>
</dbReference>
<proteinExistence type="predicted"/>
<keyword evidence="2 5" id="KW-0808">Transferase</keyword>
<evidence type="ECO:0000256" key="4">
    <source>
        <dbReference type="ARBA" id="ARBA00022694"/>
    </source>
</evidence>
<keyword evidence="3" id="KW-0949">S-adenosyl-L-methionine</keyword>
<evidence type="ECO:0000256" key="3">
    <source>
        <dbReference type="ARBA" id="ARBA00022691"/>
    </source>
</evidence>
<evidence type="ECO:0000313" key="5">
    <source>
        <dbReference type="EMBL" id="GFD53824.1"/>
    </source>
</evidence>
<comment type="caution">
    <text evidence="5">The sequence shown here is derived from an EMBL/GenBank/DDBJ whole genome shotgun (WGS) entry which is preliminary data.</text>
</comment>